<dbReference type="Pfam" id="PF01223">
    <property type="entry name" value="Endonuclease_NS"/>
    <property type="match status" value="1"/>
</dbReference>
<name>A0A3Q2WKQ1_HAPBU</name>
<organism evidence="5 6">
    <name type="scientific">Haplochromis burtoni</name>
    <name type="common">Burton's mouthbrooder</name>
    <name type="synonym">Chromis burtoni</name>
    <dbReference type="NCBI Taxonomy" id="8153"/>
    <lineage>
        <taxon>Eukaryota</taxon>
        <taxon>Metazoa</taxon>
        <taxon>Chordata</taxon>
        <taxon>Craniata</taxon>
        <taxon>Vertebrata</taxon>
        <taxon>Euteleostomi</taxon>
        <taxon>Actinopterygii</taxon>
        <taxon>Neopterygii</taxon>
        <taxon>Teleostei</taxon>
        <taxon>Neoteleostei</taxon>
        <taxon>Acanthomorphata</taxon>
        <taxon>Ovalentaria</taxon>
        <taxon>Cichlomorphae</taxon>
        <taxon>Cichliformes</taxon>
        <taxon>Cichlidae</taxon>
        <taxon>African cichlids</taxon>
        <taxon>Pseudocrenilabrinae</taxon>
        <taxon>Haplochromini</taxon>
        <taxon>Haplochromis</taxon>
    </lineage>
</organism>
<evidence type="ECO:0000313" key="5">
    <source>
        <dbReference type="Ensembl" id="ENSHBUP00000025995.1"/>
    </source>
</evidence>
<accession>A0A3Q2WKQ1</accession>
<proteinExistence type="predicted"/>
<dbReference type="GO" id="GO:0046872">
    <property type="term" value="F:metal ion binding"/>
    <property type="evidence" value="ECO:0007669"/>
    <property type="project" value="InterPro"/>
</dbReference>
<dbReference type="SMART" id="SM00892">
    <property type="entry name" value="Endonuclease_NS"/>
    <property type="match status" value="1"/>
</dbReference>
<dbReference type="Proteomes" id="UP000264840">
    <property type="component" value="Unplaced"/>
</dbReference>
<evidence type="ECO:0000259" key="3">
    <source>
        <dbReference type="SMART" id="SM00477"/>
    </source>
</evidence>
<reference evidence="5" key="1">
    <citation type="submission" date="2025-08" db="UniProtKB">
        <authorList>
            <consortium name="Ensembl"/>
        </authorList>
    </citation>
    <scope>IDENTIFICATION</scope>
</reference>
<dbReference type="GO" id="GO:0003676">
    <property type="term" value="F:nucleic acid binding"/>
    <property type="evidence" value="ECO:0007669"/>
    <property type="project" value="InterPro"/>
</dbReference>
<feature type="chain" id="PRO_5018703118" evidence="2">
    <location>
        <begin position="27"/>
        <end position="290"/>
    </location>
</feature>
<dbReference type="InterPro" id="IPR044925">
    <property type="entry name" value="His-Me_finger_sf"/>
</dbReference>
<dbReference type="PANTHER" id="PTHR21472">
    <property type="entry name" value="ENDONUCLEASE DOMAIN-CONTAINING 1 PROTEIN ENDOD1"/>
    <property type="match status" value="1"/>
</dbReference>
<dbReference type="AlphaFoldDB" id="A0A3Q2WKQ1"/>
<sequence>MVIIFASIATGALLLLLSWFGGPVNGEISANLEKCLKFFYENTTPQGISGEGYVGICQIYENKYRFATMYDRTRRIPLYSAYILSSPDGPRPKTPWKIEPQLASLKANKEMKDQENPDQNVKDSQAVDEDYTNSGYTRGHLTPSGHQNTKEDRIATFTLTNIVPQMEKSNSGPWNVLENQMLTRFKEICKETMYVITGAIPYESGEHVISKRVHVPEYMWTAYCCPTQQKSDFFPTYAAVGRNDPNSKEDIVEKKNGYDVKEMSLEDLEKVLQKRLKMSGISLFKNKCKK</sequence>
<keyword evidence="6" id="KW-1185">Reference proteome</keyword>
<dbReference type="SMART" id="SM00477">
    <property type="entry name" value="NUC"/>
    <property type="match status" value="1"/>
</dbReference>
<keyword evidence="2" id="KW-0732">Signal</keyword>
<feature type="signal peptide" evidence="2">
    <location>
        <begin position="1"/>
        <end position="26"/>
    </location>
</feature>
<dbReference type="Ensembl" id="ENSHBUT00000004538.1">
    <property type="protein sequence ID" value="ENSHBUP00000025995.1"/>
    <property type="gene ID" value="ENSHBUG00000008382.1"/>
</dbReference>
<dbReference type="InterPro" id="IPR044929">
    <property type="entry name" value="DNA/RNA_non-sp_Endonuclease_sf"/>
</dbReference>
<evidence type="ECO:0000259" key="4">
    <source>
        <dbReference type="SMART" id="SM00892"/>
    </source>
</evidence>
<feature type="region of interest" description="Disordered" evidence="1">
    <location>
        <begin position="110"/>
        <end position="151"/>
    </location>
</feature>
<dbReference type="PANTHER" id="PTHR21472:SF18">
    <property type="entry name" value="ENDONUCLEASE DOMAIN-CONTAINING 1 PROTEIN"/>
    <property type="match status" value="1"/>
</dbReference>
<feature type="domain" description="ENPP1-3/EXOG-like endonuclease/phosphodiesterase" evidence="3">
    <location>
        <begin position="63"/>
        <end position="267"/>
    </location>
</feature>
<dbReference type="InterPro" id="IPR001604">
    <property type="entry name" value="Endo_G_ENPP1-like_dom"/>
</dbReference>
<dbReference type="GO" id="GO:0016787">
    <property type="term" value="F:hydrolase activity"/>
    <property type="evidence" value="ECO:0007669"/>
    <property type="project" value="InterPro"/>
</dbReference>
<evidence type="ECO:0000313" key="6">
    <source>
        <dbReference type="Proteomes" id="UP000264840"/>
    </source>
</evidence>
<dbReference type="OMA" id="RNNEMRV"/>
<evidence type="ECO:0000256" key="2">
    <source>
        <dbReference type="SAM" id="SignalP"/>
    </source>
</evidence>
<feature type="domain" description="DNA/RNA non-specific endonuclease/pyrophosphatase/phosphodiesterase" evidence="4">
    <location>
        <begin position="62"/>
        <end position="290"/>
    </location>
</feature>
<reference evidence="5" key="2">
    <citation type="submission" date="2025-09" db="UniProtKB">
        <authorList>
            <consortium name="Ensembl"/>
        </authorList>
    </citation>
    <scope>IDENTIFICATION</scope>
</reference>
<evidence type="ECO:0000256" key="1">
    <source>
        <dbReference type="SAM" id="MobiDB-lite"/>
    </source>
</evidence>
<dbReference type="STRING" id="8153.ENSHBUP00000025995"/>
<dbReference type="InterPro" id="IPR039015">
    <property type="entry name" value="ENDOD1"/>
</dbReference>
<protein>
    <submittedName>
        <fullName evidence="5">Endonuclease domain-containing 1 protein-like</fullName>
    </submittedName>
</protein>
<dbReference type="InterPro" id="IPR020821">
    <property type="entry name" value="ENPP1-3/EXOG-like_nuc-like"/>
</dbReference>
<dbReference type="GeneTree" id="ENSGT01030000234592"/>
<dbReference type="Gene3D" id="3.40.570.10">
    <property type="entry name" value="Extracellular Endonuclease, subunit A"/>
    <property type="match status" value="1"/>
</dbReference>
<dbReference type="SUPFAM" id="SSF54060">
    <property type="entry name" value="His-Me finger endonucleases"/>
    <property type="match status" value="1"/>
</dbReference>